<dbReference type="SUPFAM" id="SSF50993">
    <property type="entry name" value="Peptidase/esterase 'gauge' domain"/>
    <property type="match status" value="1"/>
</dbReference>
<evidence type="ECO:0000256" key="3">
    <source>
        <dbReference type="ARBA" id="ARBA00022801"/>
    </source>
</evidence>
<dbReference type="InterPro" id="IPR029058">
    <property type="entry name" value="AB_hydrolase_fold"/>
</dbReference>
<keyword evidence="3 6" id="KW-0378">Hydrolase</keyword>
<feature type="domain" description="Peptidase S9 prolyl oligopeptidase catalytic" evidence="7">
    <location>
        <begin position="440"/>
        <end position="649"/>
    </location>
</feature>
<dbReference type="InterPro" id="IPR002470">
    <property type="entry name" value="Peptidase_S9A"/>
</dbReference>
<sequence>MGFGLPSHCSPCLVYLWKIFQFPGPQRLQCPDKSRWKSKLLSPRKIAAVKRPVQRHVYGVEWTDEYSWVEAGGPEVERLLQQENQQYQTYMQRLQPLQRQLQAEMMRRLPDHVETRPERIGAYEYFTRQTEQQPMVCFMRRDVTASGSPAEEVVLDVNKLVEQHGYANVGQVKISQDHRRLAFTLDVDAGRENYSAVIQDIATGQVLDKIPSARSVEWAADNSTLVYTVVNEMGRPYKVMQHGLGAPASSDMCLVEEAEEGCFVEIGRTKDWRFITINRNSKLACEVHILDAVRPSSAPICIQPRRQGLEYFVEHQGGFLYILTNAGGNKNYAVMVAPVQTPGLRHWRVLVPERPDFAIQDMDMFAGRCVLYERYHGRPTISVLSLGCGRSHALSHDGTQVPMTVAHARGLPLDGSPPLLLSVYGAYGHNVEEAAHCQFAASLLDRGWVVAWAHVRGGGERGRRWHEAGRQANKMNSVLDLEACMDALVRTGYTKDGQIALQGESAGGLLVGALLNRRPGSMGAVIARVPFVDLLTTMCNPELPLTMHEYDEWGDPNHPHALQLMHQLCPYQNVRPARYPPLLVTCSQNDTRVPSWGPTKWALRVRDCQQGPHPVLLSYQTDAGHFGHEQELVYDTAQQFAFLIDALQNGAWIVK</sequence>
<proteinExistence type="inferred from homology"/>
<evidence type="ECO:0000256" key="5">
    <source>
        <dbReference type="ARBA" id="ARBA00045448"/>
    </source>
</evidence>
<accession>A0AAW1R6Z3</accession>
<dbReference type="InterPro" id="IPR023302">
    <property type="entry name" value="Pept_S9A_N"/>
</dbReference>
<organism evidence="9 10">
    <name type="scientific">[Myrmecia] bisecta</name>
    <dbReference type="NCBI Taxonomy" id="41462"/>
    <lineage>
        <taxon>Eukaryota</taxon>
        <taxon>Viridiplantae</taxon>
        <taxon>Chlorophyta</taxon>
        <taxon>core chlorophytes</taxon>
        <taxon>Trebouxiophyceae</taxon>
        <taxon>Trebouxiales</taxon>
        <taxon>Trebouxiaceae</taxon>
        <taxon>Myrmecia</taxon>
    </lineage>
</organism>
<keyword evidence="2 6" id="KW-0645">Protease</keyword>
<dbReference type="SUPFAM" id="SSF53474">
    <property type="entry name" value="alpha/beta-Hydrolases"/>
    <property type="match status" value="1"/>
</dbReference>
<evidence type="ECO:0000256" key="1">
    <source>
        <dbReference type="ARBA" id="ARBA00005228"/>
    </source>
</evidence>
<evidence type="ECO:0000259" key="7">
    <source>
        <dbReference type="Pfam" id="PF00326"/>
    </source>
</evidence>
<dbReference type="InterPro" id="IPR051543">
    <property type="entry name" value="Serine_Peptidase_S9A"/>
</dbReference>
<dbReference type="Pfam" id="PF00326">
    <property type="entry name" value="Peptidase_S9"/>
    <property type="match status" value="1"/>
</dbReference>
<dbReference type="Proteomes" id="UP001489004">
    <property type="component" value="Unassembled WGS sequence"/>
</dbReference>
<evidence type="ECO:0000256" key="6">
    <source>
        <dbReference type="RuleBase" id="RU368024"/>
    </source>
</evidence>
<dbReference type="GO" id="GO:0004252">
    <property type="term" value="F:serine-type endopeptidase activity"/>
    <property type="evidence" value="ECO:0007669"/>
    <property type="project" value="UniProtKB-UniRule"/>
</dbReference>
<keyword evidence="4 6" id="KW-0720">Serine protease</keyword>
<evidence type="ECO:0000313" key="9">
    <source>
        <dbReference type="EMBL" id="KAK9829496.1"/>
    </source>
</evidence>
<evidence type="ECO:0000259" key="8">
    <source>
        <dbReference type="Pfam" id="PF02897"/>
    </source>
</evidence>
<dbReference type="PANTHER" id="PTHR11757:SF19">
    <property type="entry name" value="PROLYL ENDOPEPTIDASE-LIKE"/>
    <property type="match status" value="1"/>
</dbReference>
<dbReference type="PRINTS" id="PR00862">
    <property type="entry name" value="PROLIGOPTASE"/>
</dbReference>
<dbReference type="PANTHER" id="PTHR11757">
    <property type="entry name" value="PROTEASE FAMILY S9A OLIGOPEPTIDASE"/>
    <property type="match status" value="1"/>
</dbReference>
<feature type="domain" description="Peptidase S9A N-terminal" evidence="8">
    <location>
        <begin position="52"/>
        <end position="391"/>
    </location>
</feature>
<name>A0AAW1R6Z3_9CHLO</name>
<comment type="caution">
    <text evidence="9">The sequence shown here is derived from an EMBL/GenBank/DDBJ whole genome shotgun (WGS) entry which is preliminary data.</text>
</comment>
<dbReference type="GO" id="GO:0006508">
    <property type="term" value="P:proteolysis"/>
    <property type="evidence" value="ECO:0007669"/>
    <property type="project" value="UniProtKB-KW"/>
</dbReference>
<dbReference type="AlphaFoldDB" id="A0AAW1R6Z3"/>
<comment type="similarity">
    <text evidence="1 6">Belongs to the peptidase S9A family.</text>
</comment>
<dbReference type="Gene3D" id="2.130.10.120">
    <property type="entry name" value="Prolyl oligopeptidase, N-terminal domain"/>
    <property type="match status" value="1"/>
</dbReference>
<evidence type="ECO:0000313" key="10">
    <source>
        <dbReference type="Proteomes" id="UP001489004"/>
    </source>
</evidence>
<dbReference type="InterPro" id="IPR001375">
    <property type="entry name" value="Peptidase_S9_cat"/>
</dbReference>
<gene>
    <name evidence="9" type="ORF">WJX72_006207</name>
</gene>
<dbReference type="Pfam" id="PF02897">
    <property type="entry name" value="Peptidase_S9_N"/>
    <property type="match status" value="1"/>
</dbReference>
<protein>
    <recommendedName>
        <fullName evidence="6">Prolyl endopeptidase</fullName>
        <ecNumber evidence="6">3.4.21.-</ecNumber>
    </recommendedName>
</protein>
<dbReference type="Gene3D" id="3.40.50.1820">
    <property type="entry name" value="alpha/beta hydrolase"/>
    <property type="match status" value="2"/>
</dbReference>
<reference evidence="9 10" key="1">
    <citation type="journal article" date="2024" name="Nat. Commun.">
        <title>Phylogenomics reveals the evolutionary origins of lichenization in chlorophyte algae.</title>
        <authorList>
            <person name="Puginier C."/>
            <person name="Libourel C."/>
            <person name="Otte J."/>
            <person name="Skaloud P."/>
            <person name="Haon M."/>
            <person name="Grisel S."/>
            <person name="Petersen M."/>
            <person name="Berrin J.G."/>
            <person name="Delaux P.M."/>
            <person name="Dal Grande F."/>
            <person name="Keller J."/>
        </authorList>
    </citation>
    <scope>NUCLEOTIDE SEQUENCE [LARGE SCALE GENOMIC DNA]</scope>
    <source>
        <strain evidence="9 10">SAG 2043</strain>
    </source>
</reference>
<evidence type="ECO:0000256" key="2">
    <source>
        <dbReference type="ARBA" id="ARBA00022670"/>
    </source>
</evidence>
<evidence type="ECO:0000256" key="4">
    <source>
        <dbReference type="ARBA" id="ARBA00022825"/>
    </source>
</evidence>
<keyword evidence="10" id="KW-1185">Reference proteome</keyword>
<comment type="function">
    <text evidence="5">Serine peptidase whose precise substrate specificity remains unclear. Does not cleave peptides after a arginine or lysine residue. Regulates trans-Golgi network morphology and sorting by regulating the membrane binding of the AP-1 complex. May play a role in the regulation of synaptic vesicle exocytosis.</text>
</comment>
<dbReference type="EMBL" id="JALJOR010000001">
    <property type="protein sequence ID" value="KAK9829496.1"/>
    <property type="molecule type" value="Genomic_DNA"/>
</dbReference>
<dbReference type="EC" id="3.4.21.-" evidence="6"/>